<keyword evidence="11" id="KW-0175">Coiled coil</keyword>
<dbReference type="InterPro" id="IPR050951">
    <property type="entry name" value="Retrovirus_Pol_polyprotein"/>
</dbReference>
<dbReference type="GO" id="GO:0003676">
    <property type="term" value="F:nucleic acid binding"/>
    <property type="evidence" value="ECO:0007669"/>
    <property type="project" value="InterPro"/>
</dbReference>
<keyword evidence="5" id="KW-0540">Nuclease</keyword>
<evidence type="ECO:0000259" key="14">
    <source>
        <dbReference type="PROSITE" id="PS50878"/>
    </source>
</evidence>
<dbReference type="GO" id="GO:0004523">
    <property type="term" value="F:RNA-DNA hybrid ribonuclease activity"/>
    <property type="evidence" value="ECO:0007669"/>
    <property type="project" value="UniProtKB-EC"/>
</dbReference>
<feature type="compositionally biased region" description="Basic and acidic residues" evidence="12">
    <location>
        <begin position="836"/>
        <end position="863"/>
    </location>
</feature>
<dbReference type="GO" id="GO:0003964">
    <property type="term" value="F:RNA-directed DNA polymerase activity"/>
    <property type="evidence" value="ECO:0007669"/>
    <property type="project" value="UniProtKB-KW"/>
</dbReference>
<keyword evidence="6" id="KW-0255">Endonuclease</keyword>
<dbReference type="EC" id="3.1.26.4" evidence="2"/>
<dbReference type="CDD" id="cd01647">
    <property type="entry name" value="RT_LTR"/>
    <property type="match status" value="1"/>
</dbReference>
<keyword evidence="10" id="KW-0479">Metal-binding</keyword>
<dbReference type="InterPro" id="IPR012337">
    <property type="entry name" value="RNaseH-like_sf"/>
</dbReference>
<dbReference type="Gene3D" id="3.10.20.370">
    <property type="match status" value="1"/>
</dbReference>
<dbReference type="PANTHER" id="PTHR37984:SF15">
    <property type="entry name" value="INTEGRASE CATALYTIC DOMAIN-CONTAINING PROTEIN"/>
    <property type="match status" value="1"/>
</dbReference>
<dbReference type="Pfam" id="PF00665">
    <property type="entry name" value="rve"/>
    <property type="match status" value="1"/>
</dbReference>
<dbReference type="GO" id="GO:0008270">
    <property type="term" value="F:zinc ion binding"/>
    <property type="evidence" value="ECO:0007669"/>
    <property type="project" value="UniProtKB-KW"/>
</dbReference>
<feature type="domain" description="Integrase catalytic" evidence="15">
    <location>
        <begin position="1562"/>
        <end position="1720"/>
    </location>
</feature>
<dbReference type="InterPro" id="IPR041588">
    <property type="entry name" value="Integrase_H2C2"/>
</dbReference>
<name>A0A5C6MJK4_9TELE</name>
<keyword evidence="3" id="KW-0808">Transferase</keyword>
<evidence type="ECO:0000259" key="13">
    <source>
        <dbReference type="PROSITE" id="PS50158"/>
    </source>
</evidence>
<proteinExistence type="inferred from homology"/>
<feature type="domain" description="Reverse transcriptase" evidence="14">
    <location>
        <begin position="939"/>
        <end position="1118"/>
    </location>
</feature>
<feature type="coiled-coil region" evidence="11">
    <location>
        <begin position="118"/>
        <end position="145"/>
    </location>
</feature>
<dbReference type="InterPro" id="IPR043502">
    <property type="entry name" value="DNA/RNA_pol_sf"/>
</dbReference>
<dbReference type="SUPFAM" id="SSF53098">
    <property type="entry name" value="Ribonuclease H-like"/>
    <property type="match status" value="1"/>
</dbReference>
<accession>A0A5C6MJK4</accession>
<evidence type="ECO:0000256" key="1">
    <source>
        <dbReference type="ARBA" id="ARBA00010879"/>
    </source>
</evidence>
<dbReference type="Gene3D" id="3.30.70.270">
    <property type="match status" value="2"/>
</dbReference>
<evidence type="ECO:0000256" key="7">
    <source>
        <dbReference type="ARBA" id="ARBA00022801"/>
    </source>
</evidence>
<dbReference type="Gene3D" id="1.10.340.70">
    <property type="match status" value="1"/>
</dbReference>
<dbReference type="CDD" id="cd09274">
    <property type="entry name" value="RNase_HI_RT_Ty3"/>
    <property type="match status" value="1"/>
</dbReference>
<dbReference type="FunFam" id="1.10.340.70:FF:000001">
    <property type="entry name" value="Retrovirus-related Pol polyprotein from transposon gypsy-like Protein"/>
    <property type="match status" value="1"/>
</dbReference>
<dbReference type="SUPFAM" id="SSF56672">
    <property type="entry name" value="DNA/RNA polymerases"/>
    <property type="match status" value="1"/>
</dbReference>
<dbReference type="Pfam" id="PF00078">
    <property type="entry name" value="RVT_1"/>
    <property type="match status" value="1"/>
</dbReference>
<feature type="compositionally biased region" description="Acidic residues" evidence="12">
    <location>
        <begin position="1878"/>
        <end position="1889"/>
    </location>
</feature>
<keyword evidence="4" id="KW-0548">Nucleotidyltransferase</keyword>
<dbReference type="Pfam" id="PF17921">
    <property type="entry name" value="Integrase_H2C2"/>
    <property type="match status" value="1"/>
</dbReference>
<dbReference type="InterPro" id="IPR000477">
    <property type="entry name" value="RT_dom"/>
</dbReference>
<evidence type="ECO:0000313" key="16">
    <source>
        <dbReference type="EMBL" id="TWW55326.1"/>
    </source>
</evidence>
<dbReference type="PROSITE" id="PS50878">
    <property type="entry name" value="RT_POL"/>
    <property type="match status" value="1"/>
</dbReference>
<comment type="caution">
    <text evidence="16">The sequence shown here is derived from an EMBL/GenBank/DDBJ whole genome shotgun (WGS) entry which is preliminary data.</text>
</comment>
<dbReference type="GO" id="GO:0015074">
    <property type="term" value="P:DNA integration"/>
    <property type="evidence" value="ECO:0007669"/>
    <property type="project" value="InterPro"/>
</dbReference>
<dbReference type="PANTHER" id="PTHR37984">
    <property type="entry name" value="PROTEIN CBG26694"/>
    <property type="match status" value="1"/>
</dbReference>
<keyword evidence="17" id="KW-1185">Reference proteome</keyword>
<evidence type="ECO:0000256" key="3">
    <source>
        <dbReference type="ARBA" id="ARBA00022679"/>
    </source>
</evidence>
<feature type="domain" description="CCHC-type" evidence="13">
    <location>
        <begin position="469"/>
        <end position="484"/>
    </location>
</feature>
<comment type="similarity">
    <text evidence="1">Belongs to the beta type-B retroviral polymerase family. HERV class-II K(HML-2) pol subfamily.</text>
</comment>
<evidence type="ECO:0000256" key="2">
    <source>
        <dbReference type="ARBA" id="ARBA00012180"/>
    </source>
</evidence>
<keyword evidence="10" id="KW-0862">Zinc</keyword>
<protein>
    <recommendedName>
        <fullName evidence="9">Gypsy retrotransposon integrase-like protein 1</fullName>
        <ecNumber evidence="2">3.1.26.4</ecNumber>
    </recommendedName>
</protein>
<evidence type="ECO:0000256" key="6">
    <source>
        <dbReference type="ARBA" id="ARBA00022759"/>
    </source>
</evidence>
<dbReference type="InterPro" id="IPR043128">
    <property type="entry name" value="Rev_trsase/Diguanyl_cyclase"/>
</dbReference>
<feature type="region of interest" description="Disordered" evidence="12">
    <location>
        <begin position="1857"/>
        <end position="1895"/>
    </location>
</feature>
<dbReference type="FunFam" id="3.30.420.10:FF:000032">
    <property type="entry name" value="Retrovirus-related Pol polyprotein from transposon 297-like Protein"/>
    <property type="match status" value="1"/>
</dbReference>
<reference evidence="16 17" key="1">
    <citation type="submission" date="2019-04" db="EMBL/GenBank/DDBJ databases">
        <title>Chromosome genome assembly for Takifugu flavidus.</title>
        <authorList>
            <person name="Xiao S."/>
        </authorList>
    </citation>
    <scope>NUCLEOTIDE SEQUENCE [LARGE SCALE GENOMIC DNA]</scope>
    <source>
        <strain evidence="16">HTHZ2018</strain>
        <tissue evidence="16">Muscle</tissue>
    </source>
</reference>
<dbReference type="PROSITE" id="PS50158">
    <property type="entry name" value="ZF_CCHC"/>
    <property type="match status" value="1"/>
</dbReference>
<feature type="compositionally biased region" description="Acidic residues" evidence="12">
    <location>
        <begin position="1928"/>
        <end position="1938"/>
    </location>
</feature>
<feature type="region of interest" description="Disordered" evidence="12">
    <location>
        <begin position="1179"/>
        <end position="1206"/>
    </location>
</feature>
<dbReference type="Proteomes" id="UP000324091">
    <property type="component" value="Chromosome 9"/>
</dbReference>
<feature type="compositionally biased region" description="Acidic residues" evidence="12">
    <location>
        <begin position="1954"/>
        <end position="1968"/>
    </location>
</feature>
<evidence type="ECO:0000313" key="17">
    <source>
        <dbReference type="Proteomes" id="UP000324091"/>
    </source>
</evidence>
<dbReference type="FunFam" id="3.10.20.370:FF:000001">
    <property type="entry name" value="Retrovirus-related Pol polyprotein from transposon 17.6-like protein"/>
    <property type="match status" value="1"/>
</dbReference>
<feature type="compositionally biased region" description="Polar residues" evidence="12">
    <location>
        <begin position="824"/>
        <end position="835"/>
    </location>
</feature>
<evidence type="ECO:0000256" key="10">
    <source>
        <dbReference type="PROSITE-ProRule" id="PRU00047"/>
    </source>
</evidence>
<keyword evidence="8" id="KW-0695">RNA-directed DNA polymerase</keyword>
<dbReference type="PROSITE" id="PS50994">
    <property type="entry name" value="INTEGRASE"/>
    <property type="match status" value="1"/>
</dbReference>
<evidence type="ECO:0000256" key="4">
    <source>
        <dbReference type="ARBA" id="ARBA00022695"/>
    </source>
</evidence>
<organism evidence="16 17">
    <name type="scientific">Takifugu flavidus</name>
    <name type="common">sansaifugu</name>
    <dbReference type="NCBI Taxonomy" id="433684"/>
    <lineage>
        <taxon>Eukaryota</taxon>
        <taxon>Metazoa</taxon>
        <taxon>Chordata</taxon>
        <taxon>Craniata</taxon>
        <taxon>Vertebrata</taxon>
        <taxon>Euteleostomi</taxon>
        <taxon>Actinopterygii</taxon>
        <taxon>Neopterygii</taxon>
        <taxon>Teleostei</taxon>
        <taxon>Neoteleostei</taxon>
        <taxon>Acanthomorphata</taxon>
        <taxon>Eupercaria</taxon>
        <taxon>Tetraodontiformes</taxon>
        <taxon>Tetradontoidea</taxon>
        <taxon>Tetraodontidae</taxon>
        <taxon>Takifugu</taxon>
    </lineage>
</organism>
<evidence type="ECO:0000256" key="11">
    <source>
        <dbReference type="SAM" id="Coils"/>
    </source>
</evidence>
<dbReference type="Gene3D" id="3.10.10.10">
    <property type="entry name" value="HIV Type 1 Reverse Transcriptase, subunit A, domain 1"/>
    <property type="match status" value="1"/>
</dbReference>
<gene>
    <name evidence="16" type="ORF">D4764_09G0003750</name>
</gene>
<dbReference type="InterPro" id="IPR001584">
    <property type="entry name" value="Integrase_cat-core"/>
</dbReference>
<keyword evidence="10" id="KW-0863">Zinc-finger</keyword>
<feature type="compositionally biased region" description="Basic residues" evidence="12">
    <location>
        <begin position="1858"/>
        <end position="1873"/>
    </location>
</feature>
<dbReference type="Pfam" id="PF17917">
    <property type="entry name" value="RT_RNaseH"/>
    <property type="match status" value="1"/>
</dbReference>
<evidence type="ECO:0000256" key="9">
    <source>
        <dbReference type="ARBA" id="ARBA00039658"/>
    </source>
</evidence>
<feature type="region of interest" description="Disordered" evidence="12">
    <location>
        <begin position="824"/>
        <end position="872"/>
    </location>
</feature>
<dbReference type="InterPro" id="IPR036397">
    <property type="entry name" value="RNaseH_sf"/>
</dbReference>
<evidence type="ECO:0000256" key="8">
    <source>
        <dbReference type="ARBA" id="ARBA00022918"/>
    </source>
</evidence>
<dbReference type="Gene3D" id="3.30.420.10">
    <property type="entry name" value="Ribonuclease H-like superfamily/Ribonuclease H"/>
    <property type="match status" value="1"/>
</dbReference>
<sequence>MTTGTHTFGGAAASDMQDLEELADTVSRRLWLLQLDQLKEVCVLAKISCGNVTTRRALISRIIESLDSTINTEEEDVALYFLKNILKSVEQIKETDEDTETDENAENTEQDIQQMATEMSLAEKYSQLQKNSQALQDEVRRLSERVNSASPNLPPAPQVVPPAAVNRLPEVTIRKDFKICGQIGERGQKDRLSYTNLMHQIDRGLSRGHSEAEVVEAVVKSISPGLAIRDMLEIKSDLTLTQLKTILKGHFKEDSSIDLYHRLVNMTQDSRESPQNFLFRAIELKERLLLASREVGSDEQYSPELIQKKFLRSVSTGLLSDHIKFQLKPFLDDLTVTDEVLIDKMNEAASVESERQSKQRKNITGKVPKVNELRTDMRDSQCQDVAEARVGNREQSAEVMKPKSRKAPVLAKEGESELYETVKLLREEMAEIRKSLANPKGPAHQTKTSAKRGCGVCKEQGLGDQCGHCFKCGQSGHFSRGCRRQRLVERSDSMRVTMQTAGPQTPSTSSQPGTDDRVHGLLCDRIRQLEAELERGREARQTVSATYASHLSLHRQAKLKALIGKKCIVNCFFDGVATTALWDTGSQVTIINESWRRSCLSHTTLRSMDELLEENETLVGRAANQTPIPFAGWVELTFELGSNRGPRPELHVPVLVSNEPGVAEPPIIGYNVIELIVKNGMEQHPEVTPAVVSDAFSIDCKKTNMLIQLVQSHDKHDKEGVVKVGGQKTVIPAGQTREINCSVRTGPLSTKQEVLFEPDEIQKWPEGLTIPETVICLSKGNWSKVAIPVTNDSNYNIILTPRTILGHVQQVKSIYQADVRPACTNENTTDTASTGEKTDSKARRVESQEEDQRQQDTQKHESWDPPVPIDHLLPGQQQKVKKMLREECNAFSKDENDVGCIPSLQLKIRLSDTTPVRRTYTSVPKPLHKEVKEYLEDLLNRGWIRKSRSSYSSPIVCVRKKDGSLRLCVDYRELNQKSIPDRHPIPRVQDLLNSLSGSVWFSVLDQGKAYHQGFLEESSRPLTAFITPWGLYEWVRIPFGLSSAPAEFQRSMEECLTGLRDVSSQPYLDDNLVHSKTFEEHLNDMREVLRRYQAHGVKLTAKKCEVFRDQVKFLGKIVSGDGYCMDPAEIAPVQALKGRKPETVGDLRKMLGFLSYYRQYIPNFSRIAKPLYSLLSTDKTPGSKVKESKVNRSRGKQKKSDQSPSSQRIIWTEKHQEVLCQLLEYLLSPPLLGYPDFEEPFVLHCDASQEGLGAVLYQRQRGRLVVIGYGSRTLTAPEKNYHLHSGKLEFLAMKWAICERFREYLYYAPSFTVYTDNNPLTYVLTTAKLNATTHRWIAELADFNFSIKYRPGKANGDADGLSRMPLDMEQYMETCSQEMEPEVITTVTQTLQLDFYEREPWMCPATITAASTDVECERVASPVKEISIETLKKAQEEDPVIGKVREFVIKGQWPRLRDRQDSISALIREKTKLYVNKDGILYRKSVTRNQLVLPKVFHPLIYKELHEEMGHLGVERTLNLIRDRFYWPHMQRDVDHYVTKVCSCLKRKRPNKPTRAPLVSIVTTYPFEMVSIDYLHLESCKGGYEYILVVVDHFTRFAQAYACTNKSAKTAAEKIFGDFVLKFGFPSKLHHDQGREFENKLFSKLEEYSGIQGSHTTPYHAAGNGQAERLNRTLLSMLRTLSDEAKADWKSSLAKVVHAYNCTRSEATGYAPYYLLYGRNPRLPVDIMFGLTPSDQSASHSDYASKWRSRMQEAYRIASQTAQSHQSRAKKLYDKKTHGVELQPGCRVLVRNVRDRGGPGKLRSYWEEKVHIVIERKHKDSPVYVVRPEKGVGRTRVLHRNLLLPCDFLPMEEDKFERRKAKTKSNTVKRRRRQEVQNDGESESSSDDENNWRFITTHPREPCDCVRSQLRASAEEFQPQAAERQPEQDEGGEQLDREDDIKMESEVEDRGDAEAEQVESSDEADEMNSEERVSADEEDERDPENKFVIITIIITIIIITITEGRNKMLVVIPLCGNATRA</sequence>
<evidence type="ECO:0000259" key="15">
    <source>
        <dbReference type="PROSITE" id="PS50994"/>
    </source>
</evidence>
<dbReference type="EMBL" id="RHFK02000022">
    <property type="protein sequence ID" value="TWW55326.1"/>
    <property type="molecule type" value="Genomic_DNA"/>
</dbReference>
<keyword evidence="7" id="KW-0378">Hydrolase</keyword>
<dbReference type="InterPro" id="IPR001878">
    <property type="entry name" value="Znf_CCHC"/>
</dbReference>
<feature type="region of interest" description="Disordered" evidence="12">
    <location>
        <begin position="1914"/>
        <end position="1982"/>
    </location>
</feature>
<evidence type="ECO:0000256" key="5">
    <source>
        <dbReference type="ARBA" id="ARBA00022722"/>
    </source>
</evidence>
<feature type="compositionally biased region" description="Basic and acidic residues" evidence="12">
    <location>
        <begin position="1939"/>
        <end position="1953"/>
    </location>
</feature>
<evidence type="ECO:0000256" key="12">
    <source>
        <dbReference type="SAM" id="MobiDB-lite"/>
    </source>
</evidence>
<dbReference type="InterPro" id="IPR041373">
    <property type="entry name" value="RT_RNaseH"/>
</dbReference>